<evidence type="ECO:0008006" key="3">
    <source>
        <dbReference type="Google" id="ProtNLM"/>
    </source>
</evidence>
<dbReference type="Proteomes" id="UP000326837">
    <property type="component" value="Chromosome"/>
</dbReference>
<proteinExistence type="predicted"/>
<dbReference type="KEGG" id="lpav:PLANPX_3569"/>
<dbReference type="InterPro" id="IPR001611">
    <property type="entry name" value="Leu-rich_rpt"/>
</dbReference>
<evidence type="ECO:0000313" key="2">
    <source>
        <dbReference type="Proteomes" id="UP000326837"/>
    </source>
</evidence>
<reference evidence="2" key="1">
    <citation type="submission" date="2019-10" db="EMBL/GenBank/DDBJ databases">
        <title>Lacipirellula parvula gen. nov., sp. nov., representing a lineage of planctomycetes widespread in freshwater anoxic habitats, and description of the family Lacipirellulaceae.</title>
        <authorList>
            <person name="Dedysh S.N."/>
            <person name="Kulichevskaya I.S."/>
            <person name="Beletsky A.V."/>
            <person name="Rakitin A.L."/>
            <person name="Mardanov A.V."/>
            <person name="Ivanova A.A."/>
            <person name="Saltykova V.X."/>
            <person name="Rijpstra W.I.C."/>
            <person name="Sinninghe Damste J.S."/>
            <person name="Ravin N.V."/>
        </authorList>
    </citation>
    <scope>NUCLEOTIDE SEQUENCE [LARGE SCALE GENOMIC DNA]</scope>
    <source>
        <strain evidence="2">PX69</strain>
    </source>
</reference>
<keyword evidence="2" id="KW-1185">Reference proteome</keyword>
<dbReference type="AlphaFoldDB" id="A0A5K7XD70"/>
<dbReference type="RefSeq" id="WP_152099623.1">
    <property type="nucleotide sequence ID" value="NZ_AP021861.1"/>
</dbReference>
<dbReference type="SUPFAM" id="SSF52047">
    <property type="entry name" value="RNI-like"/>
    <property type="match status" value="1"/>
</dbReference>
<name>A0A5K7XD70_9BACT</name>
<protein>
    <recommendedName>
        <fullName evidence="3">Leucine Rich repeats (2 copies)</fullName>
    </recommendedName>
</protein>
<gene>
    <name evidence="1" type="ORF">PLANPX_3569</name>
</gene>
<sequence>MTRPPKRWLKVSLRSLLLAITAVSVALAWYSHGARQRRAAVAAIEAAGGKVRMAPGSSSWVDDWFASDLRGSVVSVDLRNASAADELIAHIAVLSELHELDLSSAAIDDDDLKKIAHLPLGRLWLQSTRITDASAPTLSQMKNLDFLQLNATGLTDAFLHDLAALPHLQKLGLRGAKVTDQGLEFLSRHPHLEELDLYDTAVTDAGVETLINCQQLKDLGISMTKVTSDVFQYLAQMPHLTDVDLSANDVTTEEVLNFERANPKCDVEWYGP</sequence>
<dbReference type="SMART" id="SM00368">
    <property type="entry name" value="LRR_RI"/>
    <property type="match status" value="2"/>
</dbReference>
<accession>A0A5K7XD70</accession>
<dbReference type="InterPro" id="IPR032675">
    <property type="entry name" value="LRR_dom_sf"/>
</dbReference>
<dbReference type="Gene3D" id="3.80.10.10">
    <property type="entry name" value="Ribonuclease Inhibitor"/>
    <property type="match status" value="2"/>
</dbReference>
<dbReference type="EMBL" id="AP021861">
    <property type="protein sequence ID" value="BBO33957.1"/>
    <property type="molecule type" value="Genomic_DNA"/>
</dbReference>
<evidence type="ECO:0000313" key="1">
    <source>
        <dbReference type="EMBL" id="BBO33957.1"/>
    </source>
</evidence>
<dbReference type="PANTHER" id="PTHR12904:SF23">
    <property type="entry name" value="PROTEIN ZER-1 HOMOLOG"/>
    <property type="match status" value="1"/>
</dbReference>
<organism evidence="1 2">
    <name type="scientific">Lacipirellula parvula</name>
    <dbReference type="NCBI Taxonomy" id="2650471"/>
    <lineage>
        <taxon>Bacteria</taxon>
        <taxon>Pseudomonadati</taxon>
        <taxon>Planctomycetota</taxon>
        <taxon>Planctomycetia</taxon>
        <taxon>Pirellulales</taxon>
        <taxon>Lacipirellulaceae</taxon>
        <taxon>Lacipirellula</taxon>
    </lineage>
</organism>
<dbReference type="InterPro" id="IPR051341">
    <property type="entry name" value="Zyg-11_UBL_adapter"/>
</dbReference>
<dbReference type="Pfam" id="PF13516">
    <property type="entry name" value="LRR_6"/>
    <property type="match status" value="3"/>
</dbReference>
<dbReference type="PANTHER" id="PTHR12904">
    <property type="match status" value="1"/>
</dbReference>